<protein>
    <submittedName>
        <fullName evidence="3">Uncharacterized protein</fullName>
    </submittedName>
</protein>
<feature type="region of interest" description="Disordered" evidence="1">
    <location>
        <begin position="65"/>
        <end position="85"/>
    </location>
</feature>
<evidence type="ECO:0000313" key="3">
    <source>
        <dbReference type="EMBL" id="KAG0555441.1"/>
    </source>
</evidence>
<proteinExistence type="predicted"/>
<keyword evidence="4" id="KW-1185">Reference proteome</keyword>
<organism evidence="3 4">
    <name type="scientific">Ceratodon purpureus</name>
    <name type="common">Fire moss</name>
    <name type="synonym">Dicranum purpureum</name>
    <dbReference type="NCBI Taxonomy" id="3225"/>
    <lineage>
        <taxon>Eukaryota</taxon>
        <taxon>Viridiplantae</taxon>
        <taxon>Streptophyta</taxon>
        <taxon>Embryophyta</taxon>
        <taxon>Bryophyta</taxon>
        <taxon>Bryophytina</taxon>
        <taxon>Bryopsida</taxon>
        <taxon>Dicranidae</taxon>
        <taxon>Pseudoditrichales</taxon>
        <taxon>Ditrichaceae</taxon>
        <taxon>Ceratodon</taxon>
    </lineage>
</organism>
<evidence type="ECO:0000256" key="1">
    <source>
        <dbReference type="SAM" id="MobiDB-lite"/>
    </source>
</evidence>
<evidence type="ECO:0000256" key="2">
    <source>
        <dbReference type="SAM" id="SignalP"/>
    </source>
</evidence>
<evidence type="ECO:0000313" key="4">
    <source>
        <dbReference type="Proteomes" id="UP000822688"/>
    </source>
</evidence>
<keyword evidence="2" id="KW-0732">Signal</keyword>
<dbReference type="EMBL" id="CM026433">
    <property type="protein sequence ID" value="KAG0555441.1"/>
    <property type="molecule type" value="Genomic_DNA"/>
</dbReference>
<feature type="signal peptide" evidence="2">
    <location>
        <begin position="1"/>
        <end position="24"/>
    </location>
</feature>
<comment type="caution">
    <text evidence="3">The sequence shown here is derived from an EMBL/GenBank/DDBJ whole genome shotgun (WGS) entry which is preliminary data.</text>
</comment>
<gene>
    <name evidence="3" type="ORF">KC19_12G169400</name>
</gene>
<feature type="compositionally biased region" description="Pro residues" evidence="1">
    <location>
        <begin position="72"/>
        <end position="85"/>
    </location>
</feature>
<accession>A0A8T0G8Q1</accession>
<feature type="chain" id="PRO_5035872615" evidence="2">
    <location>
        <begin position="25"/>
        <end position="85"/>
    </location>
</feature>
<name>A0A8T0G8Q1_CERPU</name>
<dbReference type="AlphaFoldDB" id="A0A8T0G8Q1"/>
<dbReference type="Proteomes" id="UP000822688">
    <property type="component" value="Chromosome 12"/>
</dbReference>
<reference evidence="3" key="1">
    <citation type="submission" date="2020-06" db="EMBL/GenBank/DDBJ databases">
        <title>WGS assembly of Ceratodon purpureus strain R40.</title>
        <authorList>
            <person name="Carey S.B."/>
            <person name="Jenkins J."/>
            <person name="Shu S."/>
            <person name="Lovell J.T."/>
            <person name="Sreedasyam A."/>
            <person name="Maumus F."/>
            <person name="Tiley G.P."/>
            <person name="Fernandez-Pozo N."/>
            <person name="Barry K."/>
            <person name="Chen C."/>
            <person name="Wang M."/>
            <person name="Lipzen A."/>
            <person name="Daum C."/>
            <person name="Saski C.A."/>
            <person name="Payton A.C."/>
            <person name="Mcbreen J.C."/>
            <person name="Conrad R.E."/>
            <person name="Kollar L.M."/>
            <person name="Olsson S."/>
            <person name="Huttunen S."/>
            <person name="Landis J.B."/>
            <person name="Wickett N.J."/>
            <person name="Johnson M.G."/>
            <person name="Rensing S.A."/>
            <person name="Grimwood J."/>
            <person name="Schmutz J."/>
            <person name="Mcdaniel S.F."/>
        </authorList>
    </citation>
    <scope>NUCLEOTIDE SEQUENCE</scope>
    <source>
        <strain evidence="3">R40</strain>
    </source>
</reference>
<sequence>MEKIKRSMCVLLLLLLSFTSLAAGVAISQPTMPRPFLKGGMPAEGEVDGNGALMIQMKRELLAAHGRDTPSGYPPSPKINPPYHG</sequence>